<evidence type="ECO:0000256" key="1">
    <source>
        <dbReference type="ARBA" id="ARBA00001960"/>
    </source>
</evidence>
<comment type="catalytic activity">
    <reaction evidence="11">
        <text>nitric oxide + Fe(III)-[cytochrome c] + H2O = Fe(II)-[cytochrome c] + nitrite + 2 H(+)</text>
        <dbReference type="Rhea" id="RHEA:15233"/>
        <dbReference type="Rhea" id="RHEA-COMP:10350"/>
        <dbReference type="Rhea" id="RHEA-COMP:14399"/>
        <dbReference type="ChEBI" id="CHEBI:15377"/>
        <dbReference type="ChEBI" id="CHEBI:15378"/>
        <dbReference type="ChEBI" id="CHEBI:16301"/>
        <dbReference type="ChEBI" id="CHEBI:16480"/>
        <dbReference type="ChEBI" id="CHEBI:29033"/>
        <dbReference type="ChEBI" id="CHEBI:29034"/>
        <dbReference type="EC" id="1.7.2.1"/>
    </reaction>
</comment>
<feature type="binding site" description="type 1 copper site" evidence="12">
    <location>
        <position position="697"/>
    </location>
    <ligand>
        <name>Cu cation</name>
        <dbReference type="ChEBI" id="CHEBI:23378"/>
        <label>1</label>
    </ligand>
</feature>
<evidence type="ECO:0000256" key="5">
    <source>
        <dbReference type="ARBA" id="ARBA00011882"/>
    </source>
</evidence>
<dbReference type="InterPro" id="IPR011707">
    <property type="entry name" value="Cu-oxidase-like_N"/>
</dbReference>
<dbReference type="SUPFAM" id="SSF49503">
    <property type="entry name" value="Cupredoxins"/>
    <property type="match status" value="3"/>
</dbReference>
<dbReference type="GO" id="GO:0005507">
    <property type="term" value="F:copper ion binding"/>
    <property type="evidence" value="ECO:0007669"/>
    <property type="project" value="InterPro"/>
</dbReference>
<keyword evidence="8" id="KW-0677">Repeat</keyword>
<proteinExistence type="inferred from homology"/>
<feature type="compositionally biased region" description="Basic and acidic residues" evidence="13">
    <location>
        <begin position="557"/>
        <end position="566"/>
    </location>
</feature>
<feature type="transmembrane region" description="Helical" evidence="14">
    <location>
        <begin position="417"/>
        <end position="435"/>
    </location>
</feature>
<sequence>MRRGRSLRDYALVFWLVAAGVVAIAHQWVPEATWLMVHLVALGALTHAAMVWSAHFTAALLRTRHDDDARNRHNRRLGVLGLGSLLVLVGVPIAQWWLVLVGALLVTAAVVWHATLLLADLRRALPGRFRICVRYYVAAAACLPVGAGFGTALAWGLDSRWHANLLVAHTMTMLLGWIGLTVVGTLVTFWPTVLRTRMDDRAEALAKRALPLLIGALAVVIAGSVAGWRPAAALGIAAYAAAIVYWGRSLVAPLRKSPPKEFASASIGAAGVWAVVGLVATAVHVLRADDLELASGYPLIASVWVVGFGLQLLTGALSYLLPSVLGGGPRVVRAGARHFDRWATARLVVINAGLLLWLLPLPGWIRVTVSSTVLLALLVFVPLLIAGIRASVAERRRAAAGEPAAPHERPNAMTGSGLMAGVAALALAVTVGFGIDPGAAGIAAPAPPTSAVAPSGETVRVEVSAVGMSYEPNRIEVDQGDRVVVVLTNEDPTNVHDLAVGASRTPRLAHGETAELDLGVVGESLEGWCTVVGHRQMGMTLDVVVRGAGEAPPDDAPAAHEGHQPAHGDPSARLSSVVDPVAPALPNGTVHRHEFRVTEVPLEVAPGLWQRRWTFNGASVGPTLRGKVGDRFEITLINDGTMGHSIDFHAGAVAPDVPMRTIAPGESLVYTFTAERAGIWMYHCSTMPMSAHIAAGMHGAVIIEPAEGLPEVDREYVLVQSEVFADDAASAEDASDVDADAVLAEQPDRVVFNGVANQYDQQPFAARVGERVRFWVLDAGPNRPTSFHIVGGQFDTVYREGGYVLRDGVDPFGNSGGGSQALALQPAEGGFVELTFPEAGHYPVVSHIMVDAERGAHGIVRVEE</sequence>
<evidence type="ECO:0000256" key="6">
    <source>
        <dbReference type="ARBA" id="ARBA00017290"/>
    </source>
</evidence>
<evidence type="ECO:0000256" key="8">
    <source>
        <dbReference type="ARBA" id="ARBA00022737"/>
    </source>
</evidence>
<keyword evidence="14" id="KW-0812">Transmembrane</keyword>
<protein>
    <recommendedName>
        <fullName evidence="6">Copper-containing nitrite reductase</fullName>
        <ecNumber evidence="5">1.7.2.1</ecNumber>
    </recommendedName>
</protein>
<evidence type="ECO:0000256" key="7">
    <source>
        <dbReference type="ARBA" id="ARBA00022723"/>
    </source>
</evidence>
<dbReference type="STRING" id="1610493.RPIT_11060"/>
<evidence type="ECO:0000259" key="15">
    <source>
        <dbReference type="Pfam" id="PF07732"/>
    </source>
</evidence>
<evidence type="ECO:0000313" key="17">
    <source>
        <dbReference type="Proteomes" id="UP000188324"/>
    </source>
</evidence>
<dbReference type="GO" id="GO:0050421">
    <property type="term" value="F:nitrite reductase (NO-forming) activity"/>
    <property type="evidence" value="ECO:0007669"/>
    <property type="project" value="UniProtKB-EC"/>
</dbReference>
<dbReference type="Proteomes" id="UP000188324">
    <property type="component" value="Chromosome"/>
</dbReference>
<feature type="transmembrane region" description="Helical" evidence="14">
    <location>
        <begin position="103"/>
        <end position="121"/>
    </location>
</feature>
<feature type="binding site" description="type 1 copper site" evidence="12">
    <location>
        <position position="847"/>
    </location>
    <ligand>
        <name>Cu cation</name>
        <dbReference type="ChEBI" id="CHEBI:23378"/>
        <label>1</label>
    </ligand>
</feature>
<gene>
    <name evidence="16" type="ORF">RPIT_11060</name>
</gene>
<keyword evidence="14" id="KW-1133">Transmembrane helix</keyword>
<evidence type="ECO:0000256" key="4">
    <source>
        <dbReference type="ARBA" id="ARBA00011233"/>
    </source>
</evidence>
<keyword evidence="7 12" id="KW-0479">Metal-binding</keyword>
<comment type="cofactor">
    <cofactor evidence="1 12">
        <name>Cu(+)</name>
        <dbReference type="ChEBI" id="CHEBI:49552"/>
    </cofactor>
</comment>
<feature type="transmembrane region" description="Helical" evidence="14">
    <location>
        <begin position="342"/>
        <end position="359"/>
    </location>
</feature>
<comment type="subunit">
    <text evidence="4">Homotrimer.</text>
</comment>
<feature type="transmembrane region" description="Helical" evidence="14">
    <location>
        <begin position="133"/>
        <end position="154"/>
    </location>
</feature>
<dbReference type="RefSeq" id="WP_077343167.1">
    <property type="nucleotide sequence ID" value="NZ_CP019605.1"/>
</dbReference>
<dbReference type="EMBL" id="CP019605">
    <property type="protein sequence ID" value="AQP45267.1"/>
    <property type="molecule type" value="Genomic_DNA"/>
</dbReference>
<reference evidence="16 17" key="1">
    <citation type="journal article" date="2016" name="Int. J. Syst. Evol. Microbiol.">
        <title>Tessaracoccus flavus sp. nov., isolated from the drainage system of a lindane-producing factory.</title>
        <authorList>
            <person name="Kumari R."/>
            <person name="Singh P."/>
            <person name="Schumann P."/>
            <person name="Lal R."/>
        </authorList>
    </citation>
    <scope>NUCLEOTIDE SEQUENCE [LARGE SCALE GENOMIC DNA]</scope>
    <source>
        <strain evidence="16 17">RP1T</strain>
    </source>
</reference>
<dbReference type="AlphaFoldDB" id="A0A1Q2CGN9"/>
<keyword evidence="14" id="KW-0472">Membrane</keyword>
<feature type="transmembrane region" description="Helical" evidence="14">
    <location>
        <begin position="205"/>
        <end position="225"/>
    </location>
</feature>
<feature type="region of interest" description="Disordered" evidence="13">
    <location>
        <begin position="547"/>
        <end position="574"/>
    </location>
</feature>
<comment type="similarity">
    <text evidence="3">Belongs to the multicopper oxidase family.</text>
</comment>
<evidence type="ECO:0000256" key="10">
    <source>
        <dbReference type="ARBA" id="ARBA00023008"/>
    </source>
</evidence>
<keyword evidence="10 12" id="KW-0186">Copper</keyword>
<dbReference type="InterPro" id="IPR008972">
    <property type="entry name" value="Cupredoxin"/>
</dbReference>
<evidence type="ECO:0000256" key="11">
    <source>
        <dbReference type="ARBA" id="ARBA00049340"/>
    </source>
</evidence>
<feature type="transmembrane region" description="Helical" evidence="14">
    <location>
        <begin position="35"/>
        <end position="56"/>
    </location>
</feature>
<name>A0A1Q2CGN9_9ACTN</name>
<feature type="binding site" description="type 1 copper site" evidence="12">
    <location>
        <position position="644"/>
    </location>
    <ligand>
        <name>Cu cation</name>
        <dbReference type="ChEBI" id="CHEBI:23378"/>
        <label>1</label>
    </ligand>
</feature>
<feature type="transmembrane region" description="Helical" evidence="14">
    <location>
        <begin position="12"/>
        <end position="29"/>
    </location>
</feature>
<evidence type="ECO:0000256" key="2">
    <source>
        <dbReference type="ARBA" id="ARBA00001973"/>
    </source>
</evidence>
<dbReference type="CDD" id="cd11020">
    <property type="entry name" value="CuRO_1_CuNIR"/>
    <property type="match status" value="1"/>
</dbReference>
<dbReference type="OrthoDB" id="345021at2"/>
<feature type="binding site" description="type 1 copper site" evidence="12">
    <location>
        <position position="649"/>
    </location>
    <ligand>
        <name>Cu cation</name>
        <dbReference type="ChEBI" id="CHEBI:23378"/>
        <label>1</label>
    </ligand>
</feature>
<dbReference type="EC" id="1.7.2.1" evidence="5"/>
<dbReference type="PANTHER" id="PTHR11709">
    <property type="entry name" value="MULTI-COPPER OXIDASE"/>
    <property type="match status" value="1"/>
</dbReference>
<feature type="transmembrane region" description="Helical" evidence="14">
    <location>
        <begin position="231"/>
        <end position="251"/>
    </location>
</feature>
<keyword evidence="17" id="KW-1185">Reference proteome</keyword>
<dbReference type="Gene3D" id="2.60.40.420">
    <property type="entry name" value="Cupredoxins - blue copper proteins"/>
    <property type="match status" value="3"/>
</dbReference>
<accession>A0A1Q2CGN9</accession>
<feature type="binding site" description="type 1 copper site" evidence="12">
    <location>
        <position position="683"/>
    </location>
    <ligand>
        <name>Cu cation</name>
        <dbReference type="ChEBI" id="CHEBI:23378"/>
        <label>1</label>
    </ligand>
</feature>
<evidence type="ECO:0000256" key="13">
    <source>
        <dbReference type="SAM" id="MobiDB-lite"/>
    </source>
</evidence>
<dbReference type="InterPro" id="IPR045087">
    <property type="entry name" value="Cu-oxidase_fam"/>
</dbReference>
<dbReference type="KEGG" id="tfl:RPIT_11060"/>
<feature type="transmembrane region" description="Helical" evidence="14">
    <location>
        <begin position="77"/>
        <end position="97"/>
    </location>
</feature>
<dbReference type="CDD" id="cd04208">
    <property type="entry name" value="CuRO_2_CuNIR"/>
    <property type="match status" value="1"/>
</dbReference>
<feature type="binding site" description="type 1 copper site" evidence="12">
    <location>
        <position position="692"/>
    </location>
    <ligand>
        <name>Cu cation</name>
        <dbReference type="ChEBI" id="CHEBI:23378"/>
        <label>1</label>
    </ligand>
</feature>
<feature type="transmembrane region" description="Helical" evidence="14">
    <location>
        <begin position="297"/>
        <end position="321"/>
    </location>
</feature>
<feature type="transmembrane region" description="Helical" evidence="14">
    <location>
        <begin position="365"/>
        <end position="388"/>
    </location>
</feature>
<feature type="domain" description="Plastocyanin-like" evidence="15">
    <location>
        <begin position="601"/>
        <end position="706"/>
    </location>
</feature>
<keyword evidence="9" id="KW-0560">Oxidoreductase</keyword>
<evidence type="ECO:0000256" key="14">
    <source>
        <dbReference type="SAM" id="Phobius"/>
    </source>
</evidence>
<dbReference type="PRINTS" id="PR00695">
    <property type="entry name" value="CUNO2RDTASE"/>
</dbReference>
<evidence type="ECO:0000256" key="3">
    <source>
        <dbReference type="ARBA" id="ARBA00010609"/>
    </source>
</evidence>
<organism evidence="16 17">
    <name type="scientific">Tessaracoccus flavus</name>
    <dbReference type="NCBI Taxonomy" id="1610493"/>
    <lineage>
        <taxon>Bacteria</taxon>
        <taxon>Bacillati</taxon>
        <taxon>Actinomycetota</taxon>
        <taxon>Actinomycetes</taxon>
        <taxon>Propionibacteriales</taxon>
        <taxon>Propionibacteriaceae</taxon>
        <taxon>Tessaracoccus</taxon>
    </lineage>
</organism>
<evidence type="ECO:0000256" key="9">
    <source>
        <dbReference type="ARBA" id="ARBA00023002"/>
    </source>
</evidence>
<dbReference type="PANTHER" id="PTHR11709:SF394">
    <property type="entry name" value="FI03373P-RELATED"/>
    <property type="match status" value="1"/>
</dbReference>
<evidence type="ECO:0000313" key="16">
    <source>
        <dbReference type="EMBL" id="AQP45267.1"/>
    </source>
</evidence>
<feature type="transmembrane region" description="Helical" evidence="14">
    <location>
        <begin position="263"/>
        <end position="285"/>
    </location>
</feature>
<comment type="cofactor">
    <cofactor evidence="2 12">
        <name>Cu(2+)</name>
        <dbReference type="ChEBI" id="CHEBI:29036"/>
    </cofactor>
</comment>
<evidence type="ECO:0000256" key="12">
    <source>
        <dbReference type="PIRSR" id="PIRSR601287-1"/>
    </source>
</evidence>
<feature type="transmembrane region" description="Helical" evidence="14">
    <location>
        <begin position="174"/>
        <end position="193"/>
    </location>
</feature>
<feature type="binding site" description="type 1 copper site" evidence="12">
    <location>
        <position position="684"/>
    </location>
    <ligand>
        <name>Cu cation</name>
        <dbReference type="ChEBI" id="CHEBI:23378"/>
        <label>1</label>
    </ligand>
</feature>
<dbReference type="InterPro" id="IPR001287">
    <property type="entry name" value="NO2-reductase_Cu"/>
</dbReference>
<dbReference type="Pfam" id="PF07732">
    <property type="entry name" value="Cu-oxidase_3"/>
    <property type="match status" value="1"/>
</dbReference>